<proteinExistence type="predicted"/>
<reference evidence="1" key="1">
    <citation type="submission" date="2020-03" db="EMBL/GenBank/DDBJ databases">
        <title>The deep terrestrial virosphere.</title>
        <authorList>
            <person name="Holmfeldt K."/>
            <person name="Nilsson E."/>
            <person name="Simone D."/>
            <person name="Lopez-Fernandez M."/>
            <person name="Wu X."/>
            <person name="de Brujin I."/>
            <person name="Lundin D."/>
            <person name="Andersson A."/>
            <person name="Bertilsson S."/>
            <person name="Dopson M."/>
        </authorList>
    </citation>
    <scope>NUCLEOTIDE SEQUENCE</scope>
    <source>
        <strain evidence="1">TM448B05713</strain>
    </source>
</reference>
<evidence type="ECO:0000313" key="1">
    <source>
        <dbReference type="EMBL" id="QJI03989.1"/>
    </source>
</evidence>
<sequence>MDYSEMWQELIAQLSYLRSQEVKAIDPTIVIAYMSYIAEVVKLREQVYELT</sequence>
<protein>
    <submittedName>
        <fullName evidence="1">Uncharacterized protein</fullName>
    </submittedName>
</protein>
<dbReference type="AlphaFoldDB" id="A0A6M3Y186"/>
<dbReference type="EMBL" id="MT145137">
    <property type="protein sequence ID" value="QJI03989.1"/>
    <property type="molecule type" value="Genomic_DNA"/>
</dbReference>
<accession>A0A6M3Y186</accession>
<name>A0A6M3Y186_9ZZZZ</name>
<gene>
    <name evidence="1" type="ORF">TM448B05713_0009</name>
</gene>
<organism evidence="1">
    <name type="scientific">viral metagenome</name>
    <dbReference type="NCBI Taxonomy" id="1070528"/>
    <lineage>
        <taxon>unclassified sequences</taxon>
        <taxon>metagenomes</taxon>
        <taxon>organismal metagenomes</taxon>
    </lineage>
</organism>